<evidence type="ECO:0000313" key="2">
    <source>
        <dbReference type="EMBL" id="GAA5111212.1"/>
    </source>
</evidence>
<proteinExistence type="predicted"/>
<evidence type="ECO:0000313" key="3">
    <source>
        <dbReference type="Proteomes" id="UP001500864"/>
    </source>
</evidence>
<feature type="chain" id="PRO_5046931713" evidence="1">
    <location>
        <begin position="23"/>
        <end position="102"/>
    </location>
</feature>
<reference evidence="3" key="1">
    <citation type="journal article" date="2019" name="Int. J. Syst. Evol. Microbiol.">
        <title>The Global Catalogue of Microorganisms (GCM) 10K type strain sequencing project: providing services to taxonomists for standard genome sequencing and annotation.</title>
        <authorList>
            <consortium name="The Broad Institute Genomics Platform"/>
            <consortium name="The Broad Institute Genome Sequencing Center for Infectious Disease"/>
            <person name="Wu L."/>
            <person name="Ma J."/>
        </authorList>
    </citation>
    <scope>NUCLEOTIDE SEQUENCE [LARGE SCALE GENOMIC DNA]</scope>
    <source>
        <strain evidence="3">JCM 17712</strain>
    </source>
</reference>
<feature type="signal peptide" evidence="1">
    <location>
        <begin position="1"/>
        <end position="22"/>
    </location>
</feature>
<dbReference type="Proteomes" id="UP001500864">
    <property type="component" value="Unassembled WGS sequence"/>
</dbReference>
<accession>A0ABP9N792</accession>
<keyword evidence="1" id="KW-0732">Signal</keyword>
<protein>
    <submittedName>
        <fullName evidence="2">Uncharacterized protein</fullName>
    </submittedName>
</protein>
<gene>
    <name evidence="2" type="ORF">GCM10023261_15300</name>
</gene>
<keyword evidence="3" id="KW-1185">Reference proteome</keyword>
<organism evidence="2 3">
    <name type="scientific">Bartonella jaculi</name>
    <dbReference type="NCBI Taxonomy" id="686226"/>
    <lineage>
        <taxon>Bacteria</taxon>
        <taxon>Pseudomonadati</taxon>
        <taxon>Pseudomonadota</taxon>
        <taxon>Alphaproteobacteria</taxon>
        <taxon>Hyphomicrobiales</taxon>
        <taxon>Bartonellaceae</taxon>
        <taxon>Bartonella</taxon>
    </lineage>
</organism>
<evidence type="ECO:0000256" key="1">
    <source>
        <dbReference type="SAM" id="SignalP"/>
    </source>
</evidence>
<comment type="caution">
    <text evidence="2">The sequence shown here is derived from an EMBL/GenBank/DDBJ whole genome shotgun (WGS) entry which is preliminary data.</text>
</comment>
<sequence length="102" mass="11595">MNIRYCFSICVIVLVFSSVVKASERAPFQGVTSVIIAPTVSTTSLPLNKKVDSLLNKVILPTHMGDHSLFWRQIAPLFQKARRVYVNLGRYIYASIFSIFNW</sequence>
<dbReference type="EMBL" id="BAABIZ010000031">
    <property type="protein sequence ID" value="GAA5111212.1"/>
    <property type="molecule type" value="Genomic_DNA"/>
</dbReference>
<name>A0ABP9N792_9HYPH</name>